<dbReference type="EMBL" id="NGMS01000001">
    <property type="protein sequence ID" value="OTP27510.1"/>
    <property type="molecule type" value="Genomic_DNA"/>
</dbReference>
<evidence type="ECO:0000313" key="3">
    <source>
        <dbReference type="EMBL" id="GEL79859.1"/>
    </source>
</evidence>
<reference evidence="4 5" key="1">
    <citation type="submission" date="2017-05" db="EMBL/GenBank/DDBJ databases">
        <title>The Genome Sequence of Enterococcus mundtii 6B1_DIV0119.</title>
        <authorList>
            <consortium name="The Broad Institute Genomics Platform"/>
            <consortium name="The Broad Institute Genomic Center for Infectious Diseases"/>
            <person name="Earl A."/>
            <person name="Manson A."/>
            <person name="Schwartman J."/>
            <person name="Gilmore M."/>
            <person name="Abouelleil A."/>
            <person name="Cao P."/>
            <person name="Chapman S."/>
            <person name="Cusick C."/>
            <person name="Shea T."/>
            <person name="Young S."/>
            <person name="Neafsey D."/>
            <person name="Nusbaum C."/>
            <person name="Birren B."/>
        </authorList>
    </citation>
    <scope>NUCLEOTIDE SEQUENCE [LARGE SCALE GENOMIC DNA]</scope>
    <source>
        <strain evidence="4 5">6B1_DIV0119</strain>
    </source>
</reference>
<evidence type="ECO:0008006" key="7">
    <source>
        <dbReference type="Google" id="ProtNLM"/>
    </source>
</evidence>
<keyword evidence="2" id="KW-0472">Membrane</keyword>
<dbReference type="GeneID" id="60999530"/>
<dbReference type="NCBIfam" id="TIGR01167">
    <property type="entry name" value="LPXTG_anchor"/>
    <property type="match status" value="1"/>
</dbReference>
<dbReference type="EMBL" id="BJWA01000005">
    <property type="protein sequence ID" value="GEL79859.1"/>
    <property type="molecule type" value="Genomic_DNA"/>
</dbReference>
<dbReference type="RefSeq" id="WP_071866268.1">
    <property type="nucleotide sequence ID" value="NZ_BJWA01000005.1"/>
</dbReference>
<feature type="region of interest" description="Disordered" evidence="1">
    <location>
        <begin position="1"/>
        <end position="33"/>
    </location>
</feature>
<accession>A0A1L8V2J2</accession>
<comment type="caution">
    <text evidence="4">The sequence shown here is derived from an EMBL/GenBank/DDBJ whole genome shotgun (WGS) entry which is preliminary data.</text>
</comment>
<dbReference type="Proteomes" id="UP000195024">
    <property type="component" value="Unassembled WGS sequence"/>
</dbReference>
<evidence type="ECO:0000313" key="6">
    <source>
        <dbReference type="Proteomes" id="UP000321175"/>
    </source>
</evidence>
<keyword evidence="2" id="KW-0812">Transmembrane</keyword>
<name>A0A1L8V2J2_ENTMU</name>
<evidence type="ECO:0000313" key="5">
    <source>
        <dbReference type="Proteomes" id="UP000195024"/>
    </source>
</evidence>
<keyword evidence="2" id="KW-1133">Transmembrane helix</keyword>
<organism evidence="4 5">
    <name type="scientific">Enterococcus mundtii</name>
    <dbReference type="NCBI Taxonomy" id="53346"/>
    <lineage>
        <taxon>Bacteria</taxon>
        <taxon>Bacillati</taxon>
        <taxon>Bacillota</taxon>
        <taxon>Bacilli</taxon>
        <taxon>Lactobacillales</taxon>
        <taxon>Enterococcaceae</taxon>
        <taxon>Enterococcus</taxon>
    </lineage>
</organism>
<evidence type="ECO:0000256" key="1">
    <source>
        <dbReference type="SAM" id="MobiDB-lite"/>
    </source>
</evidence>
<gene>
    <name evidence="4" type="ORF">A5802_001245</name>
    <name evidence="3" type="ORF">EMU01_10030</name>
</gene>
<evidence type="ECO:0000256" key="2">
    <source>
        <dbReference type="SAM" id="Phobius"/>
    </source>
</evidence>
<dbReference type="AlphaFoldDB" id="A0A1L8V2J2"/>
<protein>
    <recommendedName>
        <fullName evidence="7">LPXTG cell wall anchor domain-containing protein</fullName>
    </recommendedName>
</protein>
<dbReference type="Proteomes" id="UP000321175">
    <property type="component" value="Unassembled WGS sequence"/>
</dbReference>
<evidence type="ECO:0000313" key="4">
    <source>
        <dbReference type="EMBL" id="OTP27510.1"/>
    </source>
</evidence>
<reference evidence="3 6" key="2">
    <citation type="submission" date="2019-07" db="EMBL/GenBank/DDBJ databases">
        <title>Whole genome shotgun sequence of Enterococcus mundtii NBRC 100490.</title>
        <authorList>
            <person name="Hosoyama A."/>
            <person name="Uohara A."/>
            <person name="Ohji S."/>
            <person name="Ichikawa N."/>
        </authorList>
    </citation>
    <scope>NUCLEOTIDE SEQUENCE [LARGE SCALE GENOMIC DNA]</scope>
    <source>
        <strain evidence="3 6">NBRC 100490</strain>
    </source>
</reference>
<proteinExistence type="predicted"/>
<keyword evidence="6" id="KW-1185">Reference proteome</keyword>
<feature type="transmembrane region" description="Helical" evidence="2">
    <location>
        <begin position="54"/>
        <end position="73"/>
    </location>
</feature>
<sequence>MSTTTIELNGRLGVETPTLAPVPEESPTTERNQVARTEVKVVQPMPQTNDQTGIYLSLLGFVLIFMIVGGLFLRHQLDNT</sequence>